<reference evidence="1" key="1">
    <citation type="submission" date="2023-04" db="EMBL/GenBank/DDBJ databases">
        <title>Ambrosiozyma monospora NBRC 10751.</title>
        <authorList>
            <person name="Ichikawa N."/>
            <person name="Sato H."/>
            <person name="Tonouchi N."/>
        </authorList>
    </citation>
    <scope>NUCLEOTIDE SEQUENCE</scope>
    <source>
        <strain evidence="1">NBRC 10751</strain>
    </source>
</reference>
<evidence type="ECO:0000313" key="2">
    <source>
        <dbReference type="Proteomes" id="UP001165064"/>
    </source>
</evidence>
<keyword evidence="2" id="KW-1185">Reference proteome</keyword>
<gene>
    <name evidence="1" type="ORF">Amon02_000703600</name>
</gene>
<evidence type="ECO:0000313" key="1">
    <source>
        <dbReference type="EMBL" id="GME84707.1"/>
    </source>
</evidence>
<organism evidence="1 2">
    <name type="scientific">Ambrosiozyma monospora</name>
    <name type="common">Yeast</name>
    <name type="synonym">Endomycopsis monosporus</name>
    <dbReference type="NCBI Taxonomy" id="43982"/>
    <lineage>
        <taxon>Eukaryota</taxon>
        <taxon>Fungi</taxon>
        <taxon>Dikarya</taxon>
        <taxon>Ascomycota</taxon>
        <taxon>Saccharomycotina</taxon>
        <taxon>Pichiomycetes</taxon>
        <taxon>Pichiales</taxon>
        <taxon>Pichiaceae</taxon>
        <taxon>Ambrosiozyma</taxon>
    </lineage>
</organism>
<protein>
    <submittedName>
        <fullName evidence="1">Unnamed protein product</fullName>
    </submittedName>
</protein>
<dbReference type="Proteomes" id="UP001165064">
    <property type="component" value="Unassembled WGS sequence"/>
</dbReference>
<name>A0ACB5TAF7_AMBMO</name>
<sequence length="567" mass="63415">MITSLGFNKPTEIQKQTIPAALEGTDVIGKAITGSGKTLAYGIPIVEKAISTGNWETQDTPTGIIFAPTRELASQVSKHLQQLIKYSSLPANSIVTLTGGLSIQKQERLLRYNPRIIIATPGRFLELIEKSTDTATKFASTDIVVFDEADRLLQDGHFEELDKILELLNNYRPKEKLQSKKWQSLVFSATFSKDLFGKLDSTKPKPETKNNKKRKASEVEESGDAETAEVLQLLGKKLRFRAKPSFIDVNPTDVVADKVIEAMIPCGNQERDLMLYYFVTLYPGSTLVFTNSIDSVKRLAPTLTNLGVPTVSLHSSMVQKQRLRALERFQKNCETAAKQHKSSVLIASDVAARGLDLPNINHVIHYHLPRSADTYIHRSGRTARAGKQGVSLILCSPQEASGALRKLRKIVTKNEEVDDLKQLTLDTDILDQLKERLDIAAKLAKSEINSQHLNKEESWVQKAAEELGIEDLDDLQEDDFLKRDRKRKEGMKITKNNSKAMRAELKQLLSRPIRKSGRRSYIASGLNNIAKLLIQNENTDNIVGYLQQDALSVLKSTKSKKRKTSKD</sequence>
<dbReference type="EMBL" id="BSXS01005700">
    <property type="protein sequence ID" value="GME84707.1"/>
    <property type="molecule type" value="Genomic_DNA"/>
</dbReference>
<accession>A0ACB5TAF7</accession>
<proteinExistence type="predicted"/>
<comment type="caution">
    <text evidence="1">The sequence shown here is derived from an EMBL/GenBank/DDBJ whole genome shotgun (WGS) entry which is preliminary data.</text>
</comment>